<dbReference type="InterPro" id="IPR051320">
    <property type="entry name" value="Viral_Replic_Matur_Polypro"/>
</dbReference>
<dbReference type="EMBL" id="HAEG01006628">
    <property type="protein sequence ID" value="SBR77217.1"/>
    <property type="molecule type" value="Transcribed_RNA"/>
</dbReference>
<reference evidence="1" key="1">
    <citation type="submission" date="2016-05" db="EMBL/GenBank/DDBJ databases">
        <authorList>
            <person name="Lavstsen T."/>
            <person name="Jespersen J.S."/>
        </authorList>
    </citation>
    <scope>NUCLEOTIDE SEQUENCE</scope>
    <source>
        <tissue evidence="1">Brain</tissue>
    </source>
</reference>
<reference evidence="1" key="2">
    <citation type="submission" date="2016-06" db="EMBL/GenBank/DDBJ databases">
        <title>The genome of a short-lived fish provides insights into sex chromosome evolution and the genetic control of aging.</title>
        <authorList>
            <person name="Reichwald K."/>
            <person name="Felder M."/>
            <person name="Petzold A."/>
            <person name="Koch P."/>
            <person name="Groth M."/>
            <person name="Platzer M."/>
        </authorList>
    </citation>
    <scope>NUCLEOTIDE SEQUENCE</scope>
    <source>
        <tissue evidence="1">Brain</tissue>
    </source>
</reference>
<name>A0A1A8P870_9TELE</name>
<accession>A0A1A8P870</accession>
<organism evidence="1">
    <name type="scientific">Nothobranchius pienaari</name>
    <dbReference type="NCBI Taxonomy" id="704102"/>
    <lineage>
        <taxon>Eukaryota</taxon>
        <taxon>Metazoa</taxon>
        <taxon>Chordata</taxon>
        <taxon>Craniata</taxon>
        <taxon>Vertebrata</taxon>
        <taxon>Euteleostomi</taxon>
        <taxon>Actinopterygii</taxon>
        <taxon>Neopterygii</taxon>
        <taxon>Teleostei</taxon>
        <taxon>Neoteleostei</taxon>
        <taxon>Acanthomorphata</taxon>
        <taxon>Ovalentaria</taxon>
        <taxon>Atherinomorphae</taxon>
        <taxon>Cyprinodontiformes</taxon>
        <taxon>Nothobranchiidae</taxon>
        <taxon>Nothobranchius</taxon>
    </lineage>
</organism>
<protein>
    <submittedName>
        <fullName evidence="1">Uncharacterized protein</fullName>
    </submittedName>
</protein>
<evidence type="ECO:0000313" key="1">
    <source>
        <dbReference type="EMBL" id="SBR77217.1"/>
    </source>
</evidence>
<dbReference type="PANTHER" id="PTHR33064:SF37">
    <property type="entry name" value="RIBONUCLEASE H"/>
    <property type="match status" value="1"/>
</dbReference>
<dbReference type="AlphaFoldDB" id="A0A1A8P870"/>
<dbReference type="InterPro" id="IPR043128">
    <property type="entry name" value="Rev_trsase/Diguanyl_cyclase"/>
</dbReference>
<sequence>SLQLSSKFPKTNSCCRSVVSFLGHLVSRTGHEMSPSHRSSILHHPLPVKVKDMLCSLDITDFNRQFVPDYAGMTPLLLALVNQQGMRNLSVPLSWTFDSEQSFIALKQALATC</sequence>
<gene>
    <name evidence="1" type="primary">Nfu_g_1_016999</name>
</gene>
<dbReference type="SUPFAM" id="SSF56672">
    <property type="entry name" value="DNA/RNA polymerases"/>
    <property type="match status" value="1"/>
</dbReference>
<feature type="non-terminal residue" evidence="1">
    <location>
        <position position="113"/>
    </location>
</feature>
<dbReference type="InterPro" id="IPR043502">
    <property type="entry name" value="DNA/RNA_pol_sf"/>
</dbReference>
<dbReference type="Gene3D" id="3.30.70.270">
    <property type="match status" value="1"/>
</dbReference>
<feature type="non-terminal residue" evidence="1">
    <location>
        <position position="1"/>
    </location>
</feature>
<dbReference type="PANTHER" id="PTHR33064">
    <property type="entry name" value="POL PROTEIN"/>
    <property type="match status" value="1"/>
</dbReference>
<proteinExistence type="predicted"/>